<feature type="domain" description="Translation elongation factor EFTs/EF1B dimerisation" evidence="5">
    <location>
        <begin position="55"/>
        <end position="290"/>
    </location>
</feature>
<organism evidence="6 7">
    <name type="scientific">Eimeria maxima</name>
    <name type="common">Coccidian parasite</name>
    <dbReference type="NCBI Taxonomy" id="5804"/>
    <lineage>
        <taxon>Eukaryota</taxon>
        <taxon>Sar</taxon>
        <taxon>Alveolata</taxon>
        <taxon>Apicomplexa</taxon>
        <taxon>Conoidasida</taxon>
        <taxon>Coccidia</taxon>
        <taxon>Eucoccidiorida</taxon>
        <taxon>Eimeriorina</taxon>
        <taxon>Eimeriidae</taxon>
        <taxon>Eimeria</taxon>
    </lineage>
</organism>
<dbReference type="OMA" id="HQAVGWY"/>
<name>U6M521_EIMMA</name>
<dbReference type="OrthoDB" id="277235at2759"/>
<dbReference type="VEuPathDB" id="ToxoDB:EMWEY_00003590"/>
<accession>U6M521</accession>
<keyword evidence="1 3" id="KW-0251">Elongation factor</keyword>
<keyword evidence="2 3" id="KW-0648">Protein biosynthesis</keyword>
<dbReference type="Pfam" id="PF00889">
    <property type="entry name" value="EF_TS"/>
    <property type="match status" value="1"/>
</dbReference>
<gene>
    <name evidence="6" type="ORF">EMWEY_00003590</name>
</gene>
<feature type="region of interest" description="Disordered" evidence="4">
    <location>
        <begin position="240"/>
        <end position="264"/>
    </location>
</feature>
<dbReference type="Gene3D" id="3.30.479.20">
    <property type="entry name" value="Elongation factor Ts, dimerisation domain"/>
    <property type="match status" value="2"/>
</dbReference>
<dbReference type="GeneID" id="25334345"/>
<evidence type="ECO:0000256" key="4">
    <source>
        <dbReference type="SAM" id="MobiDB-lite"/>
    </source>
</evidence>
<dbReference type="InterPro" id="IPR001816">
    <property type="entry name" value="Transl_elong_EFTs/EF1B"/>
</dbReference>
<keyword evidence="3" id="KW-0496">Mitochondrion</keyword>
<comment type="similarity">
    <text evidence="3">Belongs to the EF-Ts family.</text>
</comment>
<reference evidence="6" key="2">
    <citation type="submission" date="2013-10" db="EMBL/GenBank/DDBJ databases">
        <authorList>
            <person name="Aslett M."/>
        </authorList>
    </citation>
    <scope>NUCLEOTIDE SEQUENCE [LARGE SCALE GENOMIC DNA]</scope>
    <source>
        <strain evidence="6">Weybridge</strain>
    </source>
</reference>
<evidence type="ECO:0000259" key="5">
    <source>
        <dbReference type="Pfam" id="PF00889"/>
    </source>
</evidence>
<dbReference type="SUPFAM" id="SSF54713">
    <property type="entry name" value="Elongation factor Ts (EF-Ts), dimerisation domain"/>
    <property type="match status" value="2"/>
</dbReference>
<protein>
    <recommendedName>
        <fullName evidence="3">Elongation factor Ts, mitochondrial</fullName>
        <shortName evidence="3">EF-Ts</shortName>
        <shortName evidence="3">EF-TsMt</shortName>
    </recommendedName>
</protein>
<dbReference type="Gene3D" id="1.10.8.10">
    <property type="entry name" value="DNA helicase RuvA subunit, C-terminal domain"/>
    <property type="match status" value="1"/>
</dbReference>
<dbReference type="AlphaFoldDB" id="U6M521"/>
<dbReference type="HAMAP" id="MF_00050">
    <property type="entry name" value="EF_Ts"/>
    <property type="match status" value="1"/>
</dbReference>
<dbReference type="Gene3D" id="1.10.286.20">
    <property type="match status" value="1"/>
</dbReference>
<evidence type="ECO:0000313" key="7">
    <source>
        <dbReference type="Proteomes" id="UP000030763"/>
    </source>
</evidence>
<keyword evidence="7" id="KW-1185">Reference proteome</keyword>
<dbReference type="GO" id="GO:0003746">
    <property type="term" value="F:translation elongation factor activity"/>
    <property type="evidence" value="ECO:0007669"/>
    <property type="project" value="UniProtKB-UniRule"/>
</dbReference>
<dbReference type="RefSeq" id="XP_013335759.1">
    <property type="nucleotide sequence ID" value="XM_013480305.1"/>
</dbReference>
<proteinExistence type="inferred from homology"/>
<evidence type="ECO:0000256" key="3">
    <source>
        <dbReference type="HAMAP-Rule" id="MF_03135"/>
    </source>
</evidence>
<comment type="subcellular location">
    <subcellularLocation>
        <location evidence="3">Mitochondrion</location>
    </subcellularLocation>
</comment>
<dbReference type="Proteomes" id="UP000030763">
    <property type="component" value="Unassembled WGS sequence"/>
</dbReference>
<dbReference type="GO" id="GO:0070125">
    <property type="term" value="P:mitochondrial translational elongation"/>
    <property type="evidence" value="ECO:0007669"/>
    <property type="project" value="TreeGrafter"/>
</dbReference>
<dbReference type="InterPro" id="IPR036402">
    <property type="entry name" value="EF-Ts_dimer_sf"/>
</dbReference>
<reference evidence="6" key="1">
    <citation type="submission" date="2013-10" db="EMBL/GenBank/DDBJ databases">
        <title>Genomic analysis of the causative agents of coccidiosis in chickens.</title>
        <authorList>
            <person name="Reid A.J."/>
            <person name="Blake D."/>
            <person name="Billington K."/>
            <person name="Browne H."/>
            <person name="Dunn M."/>
            <person name="Hung S."/>
            <person name="Kawahara F."/>
            <person name="Miranda-Saavedra D."/>
            <person name="Mourier T."/>
            <person name="Nagra H."/>
            <person name="Otto T.D."/>
            <person name="Rawlings N."/>
            <person name="Sanchez A."/>
            <person name="Sanders M."/>
            <person name="Subramaniam C."/>
            <person name="Tay Y."/>
            <person name="Dear P."/>
            <person name="Doerig C."/>
            <person name="Gruber A."/>
            <person name="Parkinson J."/>
            <person name="Shirley M."/>
            <person name="Wan K.L."/>
            <person name="Berriman M."/>
            <person name="Tomley F."/>
            <person name="Pain A."/>
        </authorList>
    </citation>
    <scope>NUCLEOTIDE SEQUENCE [LARGE SCALE GENOMIC DNA]</scope>
    <source>
        <strain evidence="6">Weybridge</strain>
    </source>
</reference>
<dbReference type="PANTHER" id="PTHR11741:SF0">
    <property type="entry name" value="ELONGATION FACTOR TS, MITOCHONDRIAL"/>
    <property type="match status" value="1"/>
</dbReference>
<sequence length="355" mass="37324">MCKRALEESNWDEEEAVVYLRKAGVARASLAANRDAAAGVVAVYRSTDGTQCTAVVLSCETDFVQKNPKFVAFSQALAEHCYATLRSSDTGLSDALGSLLVNQLKSSRASPTLSSCVQSGSTASADSVSELLADLTTQFGETVEVKAVVSLDSNASSCIGVYVHNETTPGAGVGSAAAVVELSWVPSNGPATASATLRGRLSKFARLIAMQVLATSPKFVDLHSIPSSVVEKERAIAEAAAATRTKGAPAPPPSSAAETKGTPFSKIAEQRLQRSLEEQCLLSQEFFMVKQLHEDVLRDTQAEAATDGRGGSCTSTARNQQQRQLTVADALQFVGQTLGCSLTVSRMRLISLGSQ</sequence>
<evidence type="ECO:0000256" key="1">
    <source>
        <dbReference type="ARBA" id="ARBA00022768"/>
    </source>
</evidence>
<dbReference type="EMBL" id="HG720102">
    <property type="protein sequence ID" value="CDJ59111.1"/>
    <property type="molecule type" value="Genomic_DNA"/>
</dbReference>
<comment type="function">
    <text evidence="3">Associates with the EF-Tu.GDP complex and induces the exchange of GDP to GTP. It remains bound to the aminoacyl-tRNA.EF-Tu.GTP complex up to the GTP hydrolysis stage on the ribosome.</text>
</comment>
<evidence type="ECO:0000313" key="6">
    <source>
        <dbReference type="EMBL" id="CDJ59111.1"/>
    </source>
</evidence>
<dbReference type="GO" id="GO:0005739">
    <property type="term" value="C:mitochondrion"/>
    <property type="evidence" value="ECO:0007669"/>
    <property type="project" value="UniProtKB-SubCell"/>
</dbReference>
<evidence type="ECO:0000256" key="2">
    <source>
        <dbReference type="ARBA" id="ARBA00022917"/>
    </source>
</evidence>
<dbReference type="InterPro" id="IPR014039">
    <property type="entry name" value="Transl_elong_EFTs/EF1B_dimer"/>
</dbReference>
<dbReference type="PANTHER" id="PTHR11741">
    <property type="entry name" value="ELONGATION FACTOR TS"/>
    <property type="match status" value="1"/>
</dbReference>